<sequence>MGRPEKPVPHPARALGQLALGLRSAWRKANLTYEQLVGKTPGVSRATLQRAALGHIPTLLSKRIVAAYAEGCGVDSAPLLAKWEAAHAARLKAKDQARSLPPAVRQIRDEADMGTALLKLHQDAGAPPYREIDKRTQRHPRAIRVPRTTVHPILSHRRFPSSREQLRALLFVPGVPAAAHGNWLRAWSRVQQREQANRRAARTRRSKFQRRISCRPGSPGTAPVSAGEEDDGDRAAPAAAAQPRRVAAGGAPCGLAPPASHESSLLTGLSGSYFLTAGFFGGAAPIPSPRPPDSDSFPLPAAAGAVHPQPQPVVARMLGPVWGEAGAPVGEGDDGLVDDREVFGVVDDTAAMQLFHSPSR</sequence>
<feature type="compositionally biased region" description="Low complexity" evidence="1">
    <location>
        <begin position="235"/>
        <end position="259"/>
    </location>
</feature>
<gene>
    <name evidence="2" type="ORF">ACIO7M_33530</name>
</gene>
<keyword evidence="3" id="KW-1185">Reference proteome</keyword>
<proteinExistence type="predicted"/>
<accession>A0ABW8EVQ8</accession>
<feature type="compositionally biased region" description="Basic residues" evidence="1">
    <location>
        <begin position="199"/>
        <end position="213"/>
    </location>
</feature>
<dbReference type="RefSeq" id="WP_402388023.1">
    <property type="nucleotide sequence ID" value="NZ_JBIUYY010000031.1"/>
</dbReference>
<comment type="caution">
    <text evidence="2">The sequence shown here is derived from an EMBL/GenBank/DDBJ whole genome shotgun (WGS) entry which is preliminary data.</text>
</comment>
<evidence type="ECO:0000256" key="1">
    <source>
        <dbReference type="SAM" id="MobiDB-lite"/>
    </source>
</evidence>
<evidence type="ECO:0008006" key="4">
    <source>
        <dbReference type="Google" id="ProtNLM"/>
    </source>
</evidence>
<feature type="region of interest" description="Disordered" evidence="1">
    <location>
        <begin position="195"/>
        <end position="261"/>
    </location>
</feature>
<dbReference type="Proteomes" id="UP001617351">
    <property type="component" value="Unassembled WGS sequence"/>
</dbReference>
<reference evidence="2 3" key="1">
    <citation type="submission" date="2024-10" db="EMBL/GenBank/DDBJ databases">
        <title>The Natural Products Discovery Center: Release of the First 8490 Sequenced Strains for Exploring Actinobacteria Biosynthetic Diversity.</title>
        <authorList>
            <person name="Kalkreuter E."/>
            <person name="Kautsar S.A."/>
            <person name="Yang D."/>
            <person name="Bader C.D."/>
            <person name="Teijaro C.N."/>
            <person name="Fluegel L."/>
            <person name="Davis C.M."/>
            <person name="Simpson J.R."/>
            <person name="Lauterbach L."/>
            <person name="Steele A.D."/>
            <person name="Gui C."/>
            <person name="Meng S."/>
            <person name="Li G."/>
            <person name="Viehrig K."/>
            <person name="Ye F."/>
            <person name="Su P."/>
            <person name="Kiefer A.F."/>
            <person name="Nichols A."/>
            <person name="Cepeda A.J."/>
            <person name="Yan W."/>
            <person name="Fan B."/>
            <person name="Jiang Y."/>
            <person name="Adhikari A."/>
            <person name="Zheng C.-J."/>
            <person name="Schuster L."/>
            <person name="Cowan T.M."/>
            <person name="Smanski M.J."/>
            <person name="Chevrette M.G."/>
            <person name="De Carvalho L.P.S."/>
            <person name="Shen B."/>
        </authorList>
    </citation>
    <scope>NUCLEOTIDE SEQUENCE [LARGE SCALE GENOMIC DNA]</scope>
    <source>
        <strain evidence="2 3">NPDC087220</strain>
    </source>
</reference>
<organism evidence="2 3">
    <name type="scientific">Streptomyces toxytricini</name>
    <name type="common">Actinomyces toxytricini</name>
    <dbReference type="NCBI Taxonomy" id="67369"/>
    <lineage>
        <taxon>Bacteria</taxon>
        <taxon>Bacillati</taxon>
        <taxon>Actinomycetota</taxon>
        <taxon>Actinomycetes</taxon>
        <taxon>Kitasatosporales</taxon>
        <taxon>Streptomycetaceae</taxon>
        <taxon>Streptomyces</taxon>
    </lineage>
</organism>
<evidence type="ECO:0000313" key="3">
    <source>
        <dbReference type="Proteomes" id="UP001617351"/>
    </source>
</evidence>
<dbReference type="EMBL" id="JBIUYY010000031">
    <property type="protein sequence ID" value="MFJ2825985.1"/>
    <property type="molecule type" value="Genomic_DNA"/>
</dbReference>
<evidence type="ECO:0000313" key="2">
    <source>
        <dbReference type="EMBL" id="MFJ2825985.1"/>
    </source>
</evidence>
<name>A0ABW8EVQ8_STRT5</name>
<protein>
    <recommendedName>
        <fullName evidence="4">HTH cro/C1-type domain-containing protein</fullName>
    </recommendedName>
</protein>
<feature type="region of interest" description="Disordered" evidence="1">
    <location>
        <begin position="285"/>
        <end position="306"/>
    </location>
</feature>